<organism evidence="2">
    <name type="scientific">Streptomyces sp. JL1001</name>
    <dbReference type="NCBI Taxonomy" id="3078227"/>
    <lineage>
        <taxon>Bacteria</taxon>
        <taxon>Bacillati</taxon>
        <taxon>Actinomycetota</taxon>
        <taxon>Actinomycetes</taxon>
        <taxon>Kitasatosporales</taxon>
        <taxon>Streptomycetaceae</taxon>
        <taxon>Streptomyces</taxon>
    </lineage>
</organism>
<sequence length="442" mass="49678">MTHFRRPPEWDQQADRHSALKDPVLTVRQLPRLGFVPRRLTRIDHALVFSTPSGSYVTCLPPLRPSRREVISRRYTSVYEVDMGLHPLRLKLSLPSSIDALQFEAVVDLTWQVSDPAMFVASGLRDVPRLLLGELEQTARSLTRSFPVAESAKAETEVGQSLRARLRLGAFAGLLVTWTLKLNRDQAGIEHQRRLQTIEHTATEHIRGHLRGMAEDEELDRRARRRDELATERELAYSQRRHELLLRQQQWQTELRDGDLAKVEFYRRQLEQGGVRAWALHLAEHPEDSLLVMQSLREDQVNMIRAKADMVAKLLAGDEAEGHELEGPKELALRALHDILNQQLPGAAPEQGPGLPRLPLATAEHCTAPVGEGAAPDTNDAYEGTAPVESPSMFPDWQPPRGRTSGGGWPTLPKEAPHTQPPRGVPKSEPVGDETVRRDDGR</sequence>
<dbReference type="AlphaFoldDB" id="A0AAU8KJL8"/>
<evidence type="ECO:0000256" key="1">
    <source>
        <dbReference type="SAM" id="MobiDB-lite"/>
    </source>
</evidence>
<gene>
    <name evidence="2" type="ORF">R1Y80_22605</name>
</gene>
<protein>
    <recommendedName>
        <fullName evidence="3">PE-PGRS family protein</fullName>
    </recommendedName>
</protein>
<dbReference type="RefSeq" id="WP_354597811.1">
    <property type="nucleotide sequence ID" value="NZ_CP136798.1"/>
</dbReference>
<dbReference type="EMBL" id="CP136798">
    <property type="protein sequence ID" value="XCN16240.1"/>
    <property type="molecule type" value="Genomic_DNA"/>
</dbReference>
<proteinExistence type="predicted"/>
<feature type="region of interest" description="Disordered" evidence="1">
    <location>
        <begin position="369"/>
        <end position="442"/>
    </location>
</feature>
<name>A0AAU8KJL8_9ACTN</name>
<accession>A0AAU8KJL8</accession>
<evidence type="ECO:0008006" key="3">
    <source>
        <dbReference type="Google" id="ProtNLM"/>
    </source>
</evidence>
<evidence type="ECO:0000313" key="2">
    <source>
        <dbReference type="EMBL" id="XCN16240.1"/>
    </source>
</evidence>
<reference evidence="2" key="1">
    <citation type="submission" date="2023-10" db="EMBL/GenBank/DDBJ databases">
        <title>Complete genome sequence of Streptomyces sp. JL1001.</title>
        <authorList>
            <person name="Jiang L."/>
        </authorList>
    </citation>
    <scope>NUCLEOTIDE SEQUENCE</scope>
    <source>
        <strain evidence="2">JL1001</strain>
    </source>
</reference>